<name>A0A7W5DZ95_9BACT</name>
<gene>
    <name evidence="9" type="ORF">FHS27_003074</name>
</gene>
<comment type="similarity">
    <text evidence="2 7">Belongs to the ExbD/TolR family.</text>
</comment>
<dbReference type="Pfam" id="PF02472">
    <property type="entry name" value="ExbD"/>
    <property type="match status" value="1"/>
</dbReference>
<dbReference type="AlphaFoldDB" id="A0A7W5DZ95"/>
<dbReference type="InterPro" id="IPR003400">
    <property type="entry name" value="ExbD"/>
</dbReference>
<comment type="subcellular location">
    <subcellularLocation>
        <location evidence="1">Cell membrane</location>
        <topology evidence="1">Single-pass membrane protein</topology>
    </subcellularLocation>
    <subcellularLocation>
        <location evidence="7">Cell membrane</location>
        <topology evidence="7">Single-pass type II membrane protein</topology>
    </subcellularLocation>
</comment>
<dbReference type="PANTHER" id="PTHR30558">
    <property type="entry name" value="EXBD MEMBRANE COMPONENT OF PMF-DRIVEN MACROMOLECULE IMPORT SYSTEM"/>
    <property type="match status" value="1"/>
</dbReference>
<keyword evidence="10" id="KW-1185">Reference proteome</keyword>
<organism evidence="9 10">
    <name type="scientific">Aporhodopirellula rubra</name>
    <dbReference type="NCBI Taxonomy" id="980271"/>
    <lineage>
        <taxon>Bacteria</taxon>
        <taxon>Pseudomonadati</taxon>
        <taxon>Planctomycetota</taxon>
        <taxon>Planctomycetia</taxon>
        <taxon>Pirellulales</taxon>
        <taxon>Pirellulaceae</taxon>
        <taxon>Aporhodopirellula</taxon>
    </lineage>
</organism>
<evidence type="ECO:0000256" key="7">
    <source>
        <dbReference type="RuleBase" id="RU003879"/>
    </source>
</evidence>
<sequence length="163" mass="18078">MKIRNPQSGEKNELNMTSMIDIVFLLLIFFVMTFKIVEMEGDFSVKMPLAGSSNSTVDPTELPLKLRLRSDDTGTLVGMELNDIQMGNGPEAFDKLRGTIIGQIGSSAPVAEEAGEGPEVEIDTDYNLRYEYVIRAITAVSGYKDGDQVVKLIEKIKFAKPRR</sequence>
<dbReference type="RefSeq" id="WP_184305602.1">
    <property type="nucleotide sequence ID" value="NZ_JACHXU010000009.1"/>
</dbReference>
<evidence type="ECO:0000256" key="2">
    <source>
        <dbReference type="ARBA" id="ARBA00005811"/>
    </source>
</evidence>
<keyword evidence="7" id="KW-0653">Protein transport</keyword>
<reference evidence="9 10" key="1">
    <citation type="submission" date="2020-08" db="EMBL/GenBank/DDBJ databases">
        <title>Genomic Encyclopedia of Type Strains, Phase III (KMG-III): the genomes of soil and plant-associated and newly described type strains.</title>
        <authorList>
            <person name="Whitman W."/>
        </authorList>
    </citation>
    <scope>NUCLEOTIDE SEQUENCE [LARGE SCALE GENOMIC DNA]</scope>
    <source>
        <strain evidence="9 10">CECT 8075</strain>
    </source>
</reference>
<keyword evidence="4 7" id="KW-0812">Transmembrane</keyword>
<dbReference type="PANTHER" id="PTHR30558:SF3">
    <property type="entry name" value="BIOPOLYMER TRANSPORT PROTEIN EXBD-RELATED"/>
    <property type="match status" value="1"/>
</dbReference>
<feature type="transmembrane region" description="Helical" evidence="8">
    <location>
        <begin position="20"/>
        <end position="37"/>
    </location>
</feature>
<evidence type="ECO:0000313" key="10">
    <source>
        <dbReference type="Proteomes" id="UP000536179"/>
    </source>
</evidence>
<dbReference type="GO" id="GO:0005886">
    <property type="term" value="C:plasma membrane"/>
    <property type="evidence" value="ECO:0007669"/>
    <property type="project" value="UniProtKB-SubCell"/>
</dbReference>
<dbReference type="Proteomes" id="UP000536179">
    <property type="component" value="Unassembled WGS sequence"/>
</dbReference>
<evidence type="ECO:0000256" key="1">
    <source>
        <dbReference type="ARBA" id="ARBA00004162"/>
    </source>
</evidence>
<keyword evidence="7" id="KW-0813">Transport</keyword>
<dbReference type="GO" id="GO:0015031">
    <property type="term" value="P:protein transport"/>
    <property type="evidence" value="ECO:0007669"/>
    <property type="project" value="UniProtKB-KW"/>
</dbReference>
<accession>A0A7W5DZ95</accession>
<comment type="caution">
    <text evidence="9">The sequence shown here is derived from an EMBL/GenBank/DDBJ whole genome shotgun (WGS) entry which is preliminary data.</text>
</comment>
<keyword evidence="6 8" id="KW-0472">Membrane</keyword>
<evidence type="ECO:0000256" key="3">
    <source>
        <dbReference type="ARBA" id="ARBA00022475"/>
    </source>
</evidence>
<evidence type="ECO:0000313" key="9">
    <source>
        <dbReference type="EMBL" id="MBB3207255.1"/>
    </source>
</evidence>
<evidence type="ECO:0000256" key="4">
    <source>
        <dbReference type="ARBA" id="ARBA00022692"/>
    </source>
</evidence>
<evidence type="ECO:0000256" key="5">
    <source>
        <dbReference type="ARBA" id="ARBA00022989"/>
    </source>
</evidence>
<keyword evidence="5 8" id="KW-1133">Transmembrane helix</keyword>
<protein>
    <submittedName>
        <fullName evidence="9">Biopolymer transport protein ExbD</fullName>
    </submittedName>
</protein>
<dbReference type="EMBL" id="JACHXU010000009">
    <property type="protein sequence ID" value="MBB3207255.1"/>
    <property type="molecule type" value="Genomic_DNA"/>
</dbReference>
<dbReference type="GO" id="GO:0022857">
    <property type="term" value="F:transmembrane transporter activity"/>
    <property type="evidence" value="ECO:0007669"/>
    <property type="project" value="InterPro"/>
</dbReference>
<proteinExistence type="inferred from homology"/>
<evidence type="ECO:0000256" key="6">
    <source>
        <dbReference type="ARBA" id="ARBA00023136"/>
    </source>
</evidence>
<evidence type="ECO:0000256" key="8">
    <source>
        <dbReference type="SAM" id="Phobius"/>
    </source>
</evidence>
<keyword evidence="3" id="KW-1003">Cell membrane</keyword>